<name>A0A8H6CNY5_9LECA</name>
<dbReference type="RefSeq" id="XP_037155211.1">
    <property type="nucleotide sequence ID" value="XM_037299210.1"/>
</dbReference>
<dbReference type="GeneID" id="59336740"/>
<dbReference type="Proteomes" id="UP000593566">
    <property type="component" value="Unassembled WGS sequence"/>
</dbReference>
<dbReference type="AlphaFoldDB" id="A0A8H6CNY5"/>
<evidence type="ECO:0000313" key="3">
    <source>
        <dbReference type="Proteomes" id="UP000593566"/>
    </source>
</evidence>
<dbReference type="EMBL" id="JACCJB010000005">
    <property type="protein sequence ID" value="KAF6226902.1"/>
    <property type="molecule type" value="Genomic_DNA"/>
</dbReference>
<sequence>MTPSPSVTAKRHTLPAGHAMNTARHQTEATSSESHEDLDSSSHLPSNQTPQASGSVVPPSGHTPARRFHPDHPGFLHVGQRRSDWTDVWLSTPPRGPSFQQVFRDHKLAHVSEEGLEIDWLDGFNANNYPGTTTAEQKEARRLHLNDIPCANRVKTTPNQSRASADPNPLRESAKSSYDGHGSMDRAPTSSQVPIQTLLVVSANNRSDYVSIYVCLKAGWTISDLFESLLDYCKSRGQPAENAPTIEARLLWNNEAQLLRKTNQRIWLSSGRLYEELGNKKGLLLHGLQPLKSKQAATKKALLAALQWVAGLTVPETILKFERDLAAERLQRRSIRSRNRFERGQKRKKERSARGTDEDDLLADVQAHYQRGIQVDQGTTPGVSLLGRVLVPREISMLITSPPQVSKRLDISDLSGAFHIAATDVSNDRLGLLNAQIRLLFDIKARLGRL</sequence>
<protein>
    <submittedName>
        <fullName evidence="2">Uncharacterized protein</fullName>
    </submittedName>
</protein>
<organism evidence="2 3">
    <name type="scientific">Letharia lupina</name>
    <dbReference type="NCBI Taxonomy" id="560253"/>
    <lineage>
        <taxon>Eukaryota</taxon>
        <taxon>Fungi</taxon>
        <taxon>Dikarya</taxon>
        <taxon>Ascomycota</taxon>
        <taxon>Pezizomycotina</taxon>
        <taxon>Lecanoromycetes</taxon>
        <taxon>OSLEUM clade</taxon>
        <taxon>Lecanoromycetidae</taxon>
        <taxon>Lecanorales</taxon>
        <taxon>Lecanorineae</taxon>
        <taxon>Parmeliaceae</taxon>
        <taxon>Letharia</taxon>
    </lineage>
</organism>
<feature type="region of interest" description="Disordered" evidence="1">
    <location>
        <begin position="1"/>
        <end position="78"/>
    </location>
</feature>
<reference evidence="2 3" key="1">
    <citation type="journal article" date="2020" name="Genomics">
        <title>Complete, high-quality genomes from long-read metagenomic sequencing of two wolf lichen thalli reveals enigmatic genome architecture.</title>
        <authorList>
            <person name="McKenzie S.K."/>
            <person name="Walston R.F."/>
            <person name="Allen J.L."/>
        </authorList>
    </citation>
    <scope>NUCLEOTIDE SEQUENCE [LARGE SCALE GENOMIC DNA]</scope>
    <source>
        <strain evidence="2">WasteWater1</strain>
    </source>
</reference>
<keyword evidence="3" id="KW-1185">Reference proteome</keyword>
<evidence type="ECO:0000256" key="1">
    <source>
        <dbReference type="SAM" id="MobiDB-lite"/>
    </source>
</evidence>
<feature type="compositionally biased region" description="Polar residues" evidence="1">
    <location>
        <begin position="45"/>
        <end position="54"/>
    </location>
</feature>
<comment type="caution">
    <text evidence="2">The sequence shown here is derived from an EMBL/GenBank/DDBJ whole genome shotgun (WGS) entry which is preliminary data.</text>
</comment>
<evidence type="ECO:0000313" key="2">
    <source>
        <dbReference type="EMBL" id="KAF6226902.1"/>
    </source>
</evidence>
<feature type="compositionally biased region" description="Polar residues" evidence="1">
    <location>
        <begin position="154"/>
        <end position="163"/>
    </location>
</feature>
<accession>A0A8H6CNY5</accession>
<feature type="region of interest" description="Disordered" evidence="1">
    <location>
        <begin position="151"/>
        <end position="190"/>
    </location>
</feature>
<proteinExistence type="predicted"/>
<gene>
    <name evidence="2" type="ORF">HO133_008343</name>
</gene>